<dbReference type="Proteomes" id="UP000006589">
    <property type="component" value="Chromosome"/>
</dbReference>
<organism evidence="1 2">
    <name type="scientific">Methylobacterium radiotolerans (strain ATCC 27329 / DSM 1819 / JCM 2831 / NBRC 15690 / NCIMB 10815 / 0-1)</name>
    <dbReference type="NCBI Taxonomy" id="426355"/>
    <lineage>
        <taxon>Bacteria</taxon>
        <taxon>Pseudomonadati</taxon>
        <taxon>Pseudomonadota</taxon>
        <taxon>Alphaproteobacteria</taxon>
        <taxon>Hyphomicrobiales</taxon>
        <taxon>Methylobacteriaceae</taxon>
        <taxon>Methylobacterium</taxon>
    </lineage>
</organism>
<sequence length="64" mass="6996">MERDMRDGTLVGVGPAVAAATSRGLISAEGVDDRQEADRFRTRMRAEASRFAAEQKARYPLGRA</sequence>
<dbReference type="EMBL" id="CP001001">
    <property type="protein sequence ID" value="ACB25271.1"/>
    <property type="molecule type" value="Genomic_DNA"/>
</dbReference>
<proteinExistence type="predicted"/>
<name>B1M7W8_METRJ</name>
<dbReference type="AlphaFoldDB" id="B1M7W8"/>
<accession>B1M7W8</accession>
<evidence type="ECO:0000313" key="1">
    <source>
        <dbReference type="EMBL" id="ACB25271.1"/>
    </source>
</evidence>
<dbReference type="KEGG" id="mrd:Mrad2831_3292"/>
<evidence type="ECO:0000313" key="2">
    <source>
        <dbReference type="Proteomes" id="UP000006589"/>
    </source>
</evidence>
<reference evidence="1 2" key="1">
    <citation type="submission" date="2008-03" db="EMBL/GenBank/DDBJ databases">
        <title>Complete sequence of chromosome of Methylobacterium radiotolerans JCM 2831.</title>
        <authorList>
            <consortium name="US DOE Joint Genome Institute"/>
            <person name="Copeland A."/>
            <person name="Lucas S."/>
            <person name="Lapidus A."/>
            <person name="Glavina del Rio T."/>
            <person name="Dalin E."/>
            <person name="Tice H."/>
            <person name="Bruce D."/>
            <person name="Goodwin L."/>
            <person name="Pitluck S."/>
            <person name="Kiss H."/>
            <person name="Brettin T."/>
            <person name="Detter J.C."/>
            <person name="Han C."/>
            <person name="Kuske C.R."/>
            <person name="Schmutz J."/>
            <person name="Larimer F."/>
            <person name="Land M."/>
            <person name="Hauser L."/>
            <person name="Kyrpides N."/>
            <person name="Mikhailova N."/>
            <person name="Marx C.J."/>
            <person name="Richardson P."/>
        </authorList>
    </citation>
    <scope>NUCLEOTIDE SEQUENCE [LARGE SCALE GENOMIC DNA]</scope>
    <source>
        <strain evidence="2">ATCC 27329 / DSM 1819 / JCM 2831 / NBRC 15690 / NCIMB 10815 / 0-1</strain>
    </source>
</reference>
<gene>
    <name evidence="1" type="ordered locus">Mrad2831_3292</name>
</gene>
<dbReference type="HOGENOM" id="CLU_2862709_0_0_5"/>
<protein>
    <submittedName>
        <fullName evidence="1">Uncharacterized protein</fullName>
    </submittedName>
</protein>